<organism evidence="2 3">
    <name type="scientific">Helianthus annuus</name>
    <name type="common">Common sunflower</name>
    <dbReference type="NCBI Taxonomy" id="4232"/>
    <lineage>
        <taxon>Eukaryota</taxon>
        <taxon>Viridiplantae</taxon>
        <taxon>Streptophyta</taxon>
        <taxon>Embryophyta</taxon>
        <taxon>Tracheophyta</taxon>
        <taxon>Spermatophyta</taxon>
        <taxon>Magnoliopsida</taxon>
        <taxon>eudicotyledons</taxon>
        <taxon>Gunneridae</taxon>
        <taxon>Pentapetalae</taxon>
        <taxon>asterids</taxon>
        <taxon>campanulids</taxon>
        <taxon>Asterales</taxon>
        <taxon>Asteraceae</taxon>
        <taxon>Asteroideae</taxon>
        <taxon>Heliantheae alliance</taxon>
        <taxon>Heliantheae</taxon>
        <taxon>Helianthus</taxon>
    </lineage>
</organism>
<evidence type="ECO:0000313" key="3">
    <source>
        <dbReference type="Proteomes" id="UP000215914"/>
    </source>
</evidence>
<dbReference type="EMBL" id="MNCJ02000331">
    <property type="protein sequence ID" value="KAF5759131.1"/>
    <property type="molecule type" value="Genomic_DNA"/>
</dbReference>
<keyword evidence="1" id="KW-0812">Transmembrane</keyword>
<protein>
    <submittedName>
        <fullName evidence="2">Uncharacterized protein</fullName>
    </submittedName>
</protein>
<sequence length="92" mass="9850">MGWPVVVCWVIQLFVGSFNTLLLTSSFFLSLLLPPSSPKSLTNPPPSQVVLTVTKSMLIAIAHRLFCAAGDNHNSIPASNTIACFAGPSNHR</sequence>
<feature type="transmembrane region" description="Helical" evidence="1">
    <location>
        <begin position="6"/>
        <end position="33"/>
    </location>
</feature>
<accession>A0A9K3GXX1</accession>
<dbReference type="Gramene" id="mRNA:HanXRQr2_Chr16g0737541">
    <property type="protein sequence ID" value="CDS:HanXRQr2_Chr16g0737541.1"/>
    <property type="gene ID" value="HanXRQr2_Chr16g0737541"/>
</dbReference>
<reference evidence="2" key="2">
    <citation type="submission" date="2020-06" db="EMBL/GenBank/DDBJ databases">
        <title>Helianthus annuus Genome sequencing and assembly Release 2.</title>
        <authorList>
            <person name="Gouzy J."/>
            <person name="Langlade N."/>
            <person name="Munos S."/>
        </authorList>
    </citation>
    <scope>NUCLEOTIDE SEQUENCE</scope>
    <source>
        <tissue evidence="2">Leaves</tissue>
    </source>
</reference>
<proteinExistence type="predicted"/>
<dbReference type="Proteomes" id="UP000215914">
    <property type="component" value="Unassembled WGS sequence"/>
</dbReference>
<name>A0A9K3GXX1_HELAN</name>
<keyword evidence="3" id="KW-1185">Reference proteome</keyword>
<comment type="caution">
    <text evidence="2">The sequence shown here is derived from an EMBL/GenBank/DDBJ whole genome shotgun (WGS) entry which is preliminary data.</text>
</comment>
<reference evidence="2" key="1">
    <citation type="journal article" date="2017" name="Nature">
        <title>The sunflower genome provides insights into oil metabolism, flowering and Asterid evolution.</title>
        <authorList>
            <person name="Badouin H."/>
            <person name="Gouzy J."/>
            <person name="Grassa C.J."/>
            <person name="Murat F."/>
            <person name="Staton S.E."/>
            <person name="Cottret L."/>
            <person name="Lelandais-Briere C."/>
            <person name="Owens G.L."/>
            <person name="Carrere S."/>
            <person name="Mayjonade B."/>
            <person name="Legrand L."/>
            <person name="Gill N."/>
            <person name="Kane N.C."/>
            <person name="Bowers J.E."/>
            <person name="Hubner S."/>
            <person name="Bellec A."/>
            <person name="Berard A."/>
            <person name="Berges H."/>
            <person name="Blanchet N."/>
            <person name="Boniface M.C."/>
            <person name="Brunel D."/>
            <person name="Catrice O."/>
            <person name="Chaidir N."/>
            <person name="Claudel C."/>
            <person name="Donnadieu C."/>
            <person name="Faraut T."/>
            <person name="Fievet G."/>
            <person name="Helmstetter N."/>
            <person name="King M."/>
            <person name="Knapp S.J."/>
            <person name="Lai Z."/>
            <person name="Le Paslier M.C."/>
            <person name="Lippi Y."/>
            <person name="Lorenzon L."/>
            <person name="Mandel J.R."/>
            <person name="Marage G."/>
            <person name="Marchand G."/>
            <person name="Marquand E."/>
            <person name="Bret-Mestries E."/>
            <person name="Morien E."/>
            <person name="Nambeesan S."/>
            <person name="Nguyen T."/>
            <person name="Pegot-Espagnet P."/>
            <person name="Pouilly N."/>
            <person name="Raftis F."/>
            <person name="Sallet E."/>
            <person name="Schiex T."/>
            <person name="Thomas J."/>
            <person name="Vandecasteele C."/>
            <person name="Vares D."/>
            <person name="Vear F."/>
            <person name="Vautrin S."/>
            <person name="Crespi M."/>
            <person name="Mangin B."/>
            <person name="Burke J.M."/>
            <person name="Salse J."/>
            <person name="Munos S."/>
            <person name="Vincourt P."/>
            <person name="Rieseberg L.H."/>
            <person name="Langlade N.B."/>
        </authorList>
    </citation>
    <scope>NUCLEOTIDE SEQUENCE</scope>
    <source>
        <tissue evidence="2">Leaves</tissue>
    </source>
</reference>
<keyword evidence="1" id="KW-1133">Transmembrane helix</keyword>
<evidence type="ECO:0000256" key="1">
    <source>
        <dbReference type="SAM" id="Phobius"/>
    </source>
</evidence>
<gene>
    <name evidence="2" type="ORF">HanXRQr2_Chr16g0737541</name>
</gene>
<keyword evidence="1" id="KW-0472">Membrane</keyword>
<dbReference type="AlphaFoldDB" id="A0A9K3GXX1"/>
<evidence type="ECO:0000313" key="2">
    <source>
        <dbReference type="EMBL" id="KAF5759131.1"/>
    </source>
</evidence>